<protein>
    <submittedName>
        <fullName evidence="8">Entericidin A/B family lipoprotein</fullName>
    </submittedName>
</protein>
<feature type="chain" id="PRO_5037096159" evidence="7">
    <location>
        <begin position="19"/>
        <end position="53"/>
    </location>
</feature>
<comment type="caution">
    <text evidence="8">The sequence shown here is derived from an EMBL/GenBank/DDBJ whole genome shotgun (WGS) entry which is preliminary data.</text>
</comment>
<dbReference type="AlphaFoldDB" id="A0A934R6I8"/>
<evidence type="ECO:0000256" key="2">
    <source>
        <dbReference type="ARBA" id="ARBA00022475"/>
    </source>
</evidence>
<reference evidence="8" key="1">
    <citation type="submission" date="2021-01" db="EMBL/GenBank/DDBJ databases">
        <title>Modified the classification status of verrucomicrobia.</title>
        <authorList>
            <person name="Feng X."/>
        </authorList>
    </citation>
    <scope>NUCLEOTIDE SEQUENCE</scope>
    <source>
        <strain evidence="8">JCM 18052</strain>
    </source>
</reference>
<organism evidence="8 9">
    <name type="scientific">Luteolibacter yonseiensis</name>
    <dbReference type="NCBI Taxonomy" id="1144680"/>
    <lineage>
        <taxon>Bacteria</taxon>
        <taxon>Pseudomonadati</taxon>
        <taxon>Verrucomicrobiota</taxon>
        <taxon>Verrucomicrobiia</taxon>
        <taxon>Verrucomicrobiales</taxon>
        <taxon>Verrucomicrobiaceae</taxon>
        <taxon>Luteolibacter</taxon>
    </lineage>
</organism>
<evidence type="ECO:0000256" key="1">
    <source>
        <dbReference type="ARBA" id="ARBA00010296"/>
    </source>
</evidence>
<evidence type="ECO:0000256" key="5">
    <source>
        <dbReference type="ARBA" id="ARBA00023139"/>
    </source>
</evidence>
<evidence type="ECO:0000256" key="7">
    <source>
        <dbReference type="SAM" id="SignalP"/>
    </source>
</evidence>
<proteinExistence type="inferred from homology"/>
<dbReference type="RefSeq" id="WP_200351272.1">
    <property type="nucleotide sequence ID" value="NZ_BAABHZ010000006.1"/>
</dbReference>
<dbReference type="PROSITE" id="PS51257">
    <property type="entry name" value="PROKAR_LIPOPROTEIN"/>
    <property type="match status" value="1"/>
</dbReference>
<evidence type="ECO:0000256" key="6">
    <source>
        <dbReference type="ARBA" id="ARBA00023288"/>
    </source>
</evidence>
<dbReference type="Proteomes" id="UP000600139">
    <property type="component" value="Unassembled WGS sequence"/>
</dbReference>
<keyword evidence="2" id="KW-1003">Cell membrane</keyword>
<dbReference type="GO" id="GO:0016020">
    <property type="term" value="C:membrane"/>
    <property type="evidence" value="ECO:0007669"/>
    <property type="project" value="InterPro"/>
</dbReference>
<keyword evidence="3 7" id="KW-0732">Signal</keyword>
<evidence type="ECO:0000256" key="4">
    <source>
        <dbReference type="ARBA" id="ARBA00023136"/>
    </source>
</evidence>
<name>A0A934R6I8_9BACT</name>
<evidence type="ECO:0000256" key="3">
    <source>
        <dbReference type="ARBA" id="ARBA00022729"/>
    </source>
</evidence>
<dbReference type="GO" id="GO:0009636">
    <property type="term" value="P:response to toxic substance"/>
    <property type="evidence" value="ECO:0007669"/>
    <property type="project" value="InterPro"/>
</dbReference>
<accession>A0A934R6I8</accession>
<keyword evidence="5" id="KW-0564">Palmitate</keyword>
<keyword evidence="9" id="KW-1185">Reference proteome</keyword>
<dbReference type="InterPro" id="IPR012556">
    <property type="entry name" value="Entericidin"/>
</dbReference>
<evidence type="ECO:0000313" key="9">
    <source>
        <dbReference type="Proteomes" id="UP000600139"/>
    </source>
</evidence>
<gene>
    <name evidence="8" type="ORF">JIN84_11955</name>
</gene>
<dbReference type="EMBL" id="JAENIK010000011">
    <property type="protein sequence ID" value="MBK1816330.1"/>
    <property type="molecule type" value="Genomic_DNA"/>
</dbReference>
<dbReference type="Pfam" id="PF08085">
    <property type="entry name" value="Entericidin"/>
    <property type="match status" value="1"/>
</dbReference>
<evidence type="ECO:0000313" key="8">
    <source>
        <dbReference type="EMBL" id="MBK1816330.1"/>
    </source>
</evidence>
<keyword evidence="4" id="KW-0472">Membrane</keyword>
<sequence length="53" mass="5346">MKPLKVTALVIAAFAALAATSCSTTKGFGEDLQKVGSKLETKAEATGGTAPTY</sequence>
<keyword evidence="6 8" id="KW-0449">Lipoprotein</keyword>
<comment type="similarity">
    <text evidence="1">Belongs to the EcnA/EcnB lipoprotein family.</text>
</comment>
<feature type="signal peptide" evidence="7">
    <location>
        <begin position="1"/>
        <end position="18"/>
    </location>
</feature>